<accession>A0ABS2DSR6</accession>
<dbReference type="SUPFAM" id="SSF46785">
    <property type="entry name" value="Winged helix' DNA-binding domain"/>
    <property type="match status" value="1"/>
</dbReference>
<dbReference type="RefSeq" id="WP_205103092.1">
    <property type="nucleotide sequence ID" value="NZ_JACJJC010000011.1"/>
</dbReference>
<evidence type="ECO:0000313" key="2">
    <source>
        <dbReference type="EMBL" id="MBM6704373.1"/>
    </source>
</evidence>
<keyword evidence="3" id="KW-1185">Reference proteome</keyword>
<evidence type="ECO:0000313" key="3">
    <source>
        <dbReference type="Proteomes" id="UP000715095"/>
    </source>
</evidence>
<name>A0ABS2DSR6_9BURK</name>
<dbReference type="Proteomes" id="UP000715095">
    <property type="component" value="Unassembled WGS sequence"/>
</dbReference>
<dbReference type="Gene3D" id="1.10.10.10">
    <property type="entry name" value="Winged helix-like DNA-binding domain superfamily/Winged helix DNA-binding domain"/>
    <property type="match status" value="1"/>
</dbReference>
<evidence type="ECO:0000259" key="1">
    <source>
        <dbReference type="Pfam" id="PF01047"/>
    </source>
</evidence>
<proteinExistence type="predicted"/>
<reference evidence="2 3" key="1">
    <citation type="journal article" date="2021" name="Sci. Rep.">
        <title>The distribution of antibiotic resistance genes in chicken gut microbiota commensals.</title>
        <authorList>
            <person name="Juricova H."/>
            <person name="Matiasovicova J."/>
            <person name="Kubasova T."/>
            <person name="Cejkova D."/>
            <person name="Rychlik I."/>
        </authorList>
    </citation>
    <scope>NUCLEOTIDE SEQUENCE [LARGE SCALE GENOMIC DNA]</scope>
    <source>
        <strain evidence="2 3">An829</strain>
    </source>
</reference>
<dbReference type="InterPro" id="IPR000835">
    <property type="entry name" value="HTH_MarR-typ"/>
</dbReference>
<protein>
    <submittedName>
        <fullName evidence="2">MarR family transcriptional regulator</fullName>
    </submittedName>
</protein>
<sequence>MTPGELAERLGVADATVSVMVKRMLREDRPLIERIASPTDRRSVLVALSHEGWALLQRTAPGHFERRYPPDRLPVADPDPRAAIRVLARHRSSRPRFQRHFRLGRLVSSLPRVSGDPLDHSLSHGRIEAPIGSARLLACPG</sequence>
<gene>
    <name evidence="2" type="ORF">H6A60_07740</name>
</gene>
<organism evidence="2 3">
    <name type="scientific">Sutterella massiliensis</name>
    <dbReference type="NCBI Taxonomy" id="1816689"/>
    <lineage>
        <taxon>Bacteria</taxon>
        <taxon>Pseudomonadati</taxon>
        <taxon>Pseudomonadota</taxon>
        <taxon>Betaproteobacteria</taxon>
        <taxon>Burkholderiales</taxon>
        <taxon>Sutterellaceae</taxon>
        <taxon>Sutterella</taxon>
    </lineage>
</organism>
<dbReference type="InterPro" id="IPR036390">
    <property type="entry name" value="WH_DNA-bd_sf"/>
</dbReference>
<dbReference type="Pfam" id="PF01047">
    <property type="entry name" value="MarR"/>
    <property type="match status" value="1"/>
</dbReference>
<feature type="domain" description="HTH marR-type" evidence="1">
    <location>
        <begin position="1"/>
        <end position="44"/>
    </location>
</feature>
<dbReference type="InterPro" id="IPR036388">
    <property type="entry name" value="WH-like_DNA-bd_sf"/>
</dbReference>
<comment type="caution">
    <text evidence="2">The sequence shown here is derived from an EMBL/GenBank/DDBJ whole genome shotgun (WGS) entry which is preliminary data.</text>
</comment>
<dbReference type="EMBL" id="JACJJC010000011">
    <property type="protein sequence ID" value="MBM6704373.1"/>
    <property type="molecule type" value="Genomic_DNA"/>
</dbReference>